<evidence type="ECO:0000256" key="11">
    <source>
        <dbReference type="ARBA" id="ARBA00022777"/>
    </source>
</evidence>
<dbReference type="CDD" id="cd00544">
    <property type="entry name" value="CobU"/>
    <property type="match status" value="1"/>
</dbReference>
<evidence type="ECO:0000256" key="5">
    <source>
        <dbReference type="ARBA" id="ARBA00004692"/>
    </source>
</evidence>
<feature type="binding site" evidence="16">
    <location>
        <position position="89"/>
    </location>
    <ligand>
        <name>GTP</name>
        <dbReference type="ChEBI" id="CHEBI:37565"/>
    </ligand>
</feature>
<comment type="catalytic activity">
    <reaction evidence="2 14">
        <text>adenosylcob(III)inamide phosphate + GTP + H(+) = adenosylcob(III)inamide-GDP + diphosphate</text>
        <dbReference type="Rhea" id="RHEA:22712"/>
        <dbReference type="ChEBI" id="CHEBI:15378"/>
        <dbReference type="ChEBI" id="CHEBI:33019"/>
        <dbReference type="ChEBI" id="CHEBI:37565"/>
        <dbReference type="ChEBI" id="CHEBI:58502"/>
        <dbReference type="ChEBI" id="CHEBI:60487"/>
        <dbReference type="EC" id="2.7.7.62"/>
    </reaction>
</comment>
<evidence type="ECO:0000256" key="17">
    <source>
        <dbReference type="SAM" id="MobiDB-lite"/>
    </source>
</evidence>
<evidence type="ECO:0000256" key="7">
    <source>
        <dbReference type="ARBA" id="ARBA00007490"/>
    </source>
</evidence>
<comment type="pathway">
    <text evidence="5 14">Cofactor biosynthesis; adenosylcobalamin biosynthesis; adenosylcobalamin from cob(II)yrinate a,c-diamide: step 6/7.</text>
</comment>
<evidence type="ECO:0000256" key="16">
    <source>
        <dbReference type="PIRSR" id="PIRSR006135-2"/>
    </source>
</evidence>
<dbReference type="GO" id="GO:0043752">
    <property type="term" value="F:adenosylcobinamide kinase activity"/>
    <property type="evidence" value="ECO:0007669"/>
    <property type="project" value="UniProtKB-EC"/>
</dbReference>
<accession>A0A5C1EBU4</accession>
<dbReference type="GO" id="GO:0005525">
    <property type="term" value="F:GTP binding"/>
    <property type="evidence" value="ECO:0007669"/>
    <property type="project" value="UniProtKB-UniRule"/>
</dbReference>
<dbReference type="NCBIfam" id="NF004469">
    <property type="entry name" value="PRK05800.1"/>
    <property type="match status" value="1"/>
</dbReference>
<dbReference type="KEGG" id="otr:OTERR_28870"/>
<keyword evidence="8 14" id="KW-0169">Cobalamin biosynthesis</keyword>
<evidence type="ECO:0000313" key="19">
    <source>
        <dbReference type="Proteomes" id="UP000323671"/>
    </source>
</evidence>
<keyword evidence="19" id="KW-1185">Reference proteome</keyword>
<evidence type="ECO:0000256" key="10">
    <source>
        <dbReference type="ARBA" id="ARBA00022741"/>
    </source>
</evidence>
<name>A0A5C1EBU4_9RHOO</name>
<keyword evidence="18" id="KW-0548">Nucleotidyltransferase</keyword>
<evidence type="ECO:0000313" key="18">
    <source>
        <dbReference type="EMBL" id="QEL66363.1"/>
    </source>
</evidence>
<comment type="catalytic activity">
    <reaction evidence="3">
        <text>adenosylcob(III)inamide + GTP = adenosylcob(III)inamide phosphate + GDP + H(+)</text>
        <dbReference type="Rhea" id="RHEA:15765"/>
        <dbReference type="ChEBI" id="CHEBI:2480"/>
        <dbReference type="ChEBI" id="CHEBI:15378"/>
        <dbReference type="ChEBI" id="CHEBI:37565"/>
        <dbReference type="ChEBI" id="CHEBI:58189"/>
        <dbReference type="ChEBI" id="CHEBI:58502"/>
        <dbReference type="EC" id="2.7.1.156"/>
    </reaction>
</comment>
<gene>
    <name evidence="18" type="primary">cobP</name>
    <name evidence="18" type="ORF">OTERR_28870</name>
</gene>
<feature type="region of interest" description="Disordered" evidence="17">
    <location>
        <begin position="1"/>
        <end position="23"/>
    </location>
</feature>
<evidence type="ECO:0000256" key="9">
    <source>
        <dbReference type="ARBA" id="ARBA00022679"/>
    </source>
</evidence>
<dbReference type="PANTHER" id="PTHR34848">
    <property type="match status" value="1"/>
</dbReference>
<evidence type="ECO:0000256" key="15">
    <source>
        <dbReference type="PIRSR" id="PIRSR006135-1"/>
    </source>
</evidence>
<dbReference type="GO" id="GO:0009236">
    <property type="term" value="P:cobalamin biosynthetic process"/>
    <property type="evidence" value="ECO:0007669"/>
    <property type="project" value="UniProtKB-UniRule"/>
</dbReference>
<dbReference type="GO" id="GO:0008820">
    <property type="term" value="F:cobinamide phosphate guanylyltransferase activity"/>
    <property type="evidence" value="ECO:0007669"/>
    <property type="project" value="UniProtKB-UniRule"/>
</dbReference>
<dbReference type="RefSeq" id="WP_149426228.1">
    <property type="nucleotide sequence ID" value="NZ_CP022579.1"/>
</dbReference>
<protein>
    <recommendedName>
        <fullName evidence="14">Bifunctional adenosylcobalamin biosynthesis protein</fullName>
        <ecNumber evidence="14">2.7.1.156</ecNumber>
        <ecNumber evidence="14">2.7.7.62</ecNumber>
    </recommendedName>
</protein>
<dbReference type="EC" id="2.7.7.62" evidence="14"/>
<keyword evidence="10 14" id="KW-0547">Nucleotide-binding</keyword>
<keyword evidence="11 14" id="KW-0418">Kinase</keyword>
<keyword evidence="12 14" id="KW-0067">ATP-binding</keyword>
<feature type="binding site" evidence="16">
    <location>
        <begin position="61"/>
        <end position="63"/>
    </location>
    <ligand>
        <name>GTP</name>
        <dbReference type="ChEBI" id="CHEBI:37565"/>
    </ligand>
</feature>
<evidence type="ECO:0000256" key="8">
    <source>
        <dbReference type="ARBA" id="ARBA00022573"/>
    </source>
</evidence>
<dbReference type="Gene3D" id="3.40.50.300">
    <property type="entry name" value="P-loop containing nucleotide triphosphate hydrolases"/>
    <property type="match status" value="1"/>
</dbReference>
<evidence type="ECO:0000256" key="3">
    <source>
        <dbReference type="ARBA" id="ARBA00001522"/>
    </source>
</evidence>
<dbReference type="EMBL" id="CP022579">
    <property type="protein sequence ID" value="QEL66363.1"/>
    <property type="molecule type" value="Genomic_DNA"/>
</dbReference>
<dbReference type="EC" id="2.7.1.156" evidence="14"/>
<dbReference type="GO" id="GO:0005524">
    <property type="term" value="F:ATP binding"/>
    <property type="evidence" value="ECO:0007669"/>
    <property type="project" value="UniProtKB-UniRule"/>
</dbReference>
<feature type="binding site" evidence="16">
    <location>
        <begin position="31"/>
        <end position="38"/>
    </location>
    <ligand>
        <name>GTP</name>
        <dbReference type="ChEBI" id="CHEBI:37565"/>
    </ligand>
</feature>
<reference evidence="18 19" key="1">
    <citation type="submission" date="2017-07" db="EMBL/GenBank/DDBJ databases">
        <title>Complete genome sequence of Oryzomicrobium terrae TPP412.</title>
        <authorList>
            <person name="Chiu L.-W."/>
            <person name="Lo K.-J."/>
            <person name="Tsai Y.-M."/>
            <person name="Lin S.-S."/>
            <person name="Kuo C.-H."/>
            <person name="Liu C.-T."/>
        </authorList>
    </citation>
    <scope>NUCLEOTIDE SEQUENCE [LARGE SCALE GENOMIC DNA]</scope>
    <source>
        <strain evidence="18 19">TPP412</strain>
    </source>
</reference>
<dbReference type="Proteomes" id="UP000323671">
    <property type="component" value="Chromosome"/>
</dbReference>
<evidence type="ECO:0000256" key="6">
    <source>
        <dbReference type="ARBA" id="ARBA00005159"/>
    </source>
</evidence>
<comment type="function">
    <text evidence="4 14">Catalyzes ATP-dependent phosphorylation of adenosylcobinamide and addition of GMP to adenosylcobinamide phosphate.</text>
</comment>
<dbReference type="PIRSF" id="PIRSF006135">
    <property type="entry name" value="CobU"/>
    <property type="match status" value="1"/>
</dbReference>
<proteinExistence type="inferred from homology"/>
<dbReference type="AlphaFoldDB" id="A0A5C1EBU4"/>
<feature type="binding site" evidence="16">
    <location>
        <begin position="78"/>
        <end position="81"/>
    </location>
    <ligand>
        <name>GTP</name>
        <dbReference type="ChEBI" id="CHEBI:37565"/>
    </ligand>
</feature>
<evidence type="ECO:0000256" key="4">
    <source>
        <dbReference type="ARBA" id="ARBA00003889"/>
    </source>
</evidence>
<dbReference type="Pfam" id="PF02283">
    <property type="entry name" value="CobU"/>
    <property type="match status" value="1"/>
</dbReference>
<dbReference type="PANTHER" id="PTHR34848:SF1">
    <property type="entry name" value="BIFUNCTIONAL ADENOSYLCOBALAMIN BIOSYNTHESIS PROTEIN COBU"/>
    <property type="match status" value="1"/>
</dbReference>
<feature type="compositionally biased region" description="Low complexity" evidence="17">
    <location>
        <begin position="1"/>
        <end position="18"/>
    </location>
</feature>
<dbReference type="InterPro" id="IPR027417">
    <property type="entry name" value="P-loop_NTPase"/>
</dbReference>
<evidence type="ECO:0000256" key="1">
    <source>
        <dbReference type="ARBA" id="ARBA00000312"/>
    </source>
</evidence>
<dbReference type="UniPathway" id="UPA00148">
    <property type="reaction ID" value="UER00236"/>
</dbReference>
<comment type="catalytic activity">
    <reaction evidence="1 14">
        <text>adenosylcob(III)inamide + ATP = adenosylcob(III)inamide phosphate + ADP + H(+)</text>
        <dbReference type="Rhea" id="RHEA:15769"/>
        <dbReference type="ChEBI" id="CHEBI:2480"/>
        <dbReference type="ChEBI" id="CHEBI:15378"/>
        <dbReference type="ChEBI" id="CHEBI:30616"/>
        <dbReference type="ChEBI" id="CHEBI:58502"/>
        <dbReference type="ChEBI" id="CHEBI:456216"/>
        <dbReference type="EC" id="2.7.1.156"/>
    </reaction>
</comment>
<comment type="pathway">
    <text evidence="6 14">Cofactor biosynthesis; adenosylcobalamin biosynthesis; adenosylcobalamin from cob(II)yrinate a,c-diamide: step 5/7.</text>
</comment>
<sequence>MTTRPAFPSPFSATSTPDAAPPPAWSELVVGGARSGKSAYAENLARTWQAAAPGRRVTVVATAEARDDEMRARITRHRAIRPTDWLVVEEPLALADALTRHAAPDNCLVVDCLTLWLTNLLFQGRAAAQAEAGQAVDCPLFTGQVDAVLAALPTLPGMTVLVSNEVGWGIVPMGASTRLFTDEQGRLNQRVASVCTAATLVAAGCPLALKRPA</sequence>
<keyword evidence="9 14" id="KW-0808">Transferase</keyword>
<dbReference type="SUPFAM" id="SSF52540">
    <property type="entry name" value="P-loop containing nucleoside triphosphate hydrolases"/>
    <property type="match status" value="1"/>
</dbReference>
<evidence type="ECO:0000256" key="14">
    <source>
        <dbReference type="PIRNR" id="PIRNR006135"/>
    </source>
</evidence>
<evidence type="ECO:0000256" key="2">
    <source>
        <dbReference type="ARBA" id="ARBA00000711"/>
    </source>
</evidence>
<keyword evidence="13 14" id="KW-0342">GTP-binding</keyword>
<feature type="active site" description="GMP-histidine intermediate" evidence="15">
    <location>
        <position position="77"/>
    </location>
</feature>
<organism evidence="18 19">
    <name type="scientific">Oryzomicrobium terrae</name>
    <dbReference type="NCBI Taxonomy" id="1735038"/>
    <lineage>
        <taxon>Bacteria</taxon>
        <taxon>Pseudomonadati</taxon>
        <taxon>Pseudomonadota</taxon>
        <taxon>Betaproteobacteria</taxon>
        <taxon>Rhodocyclales</taxon>
        <taxon>Rhodocyclaceae</taxon>
        <taxon>Oryzomicrobium</taxon>
    </lineage>
</organism>
<feature type="binding site" evidence="16">
    <location>
        <position position="111"/>
    </location>
    <ligand>
        <name>GTP</name>
        <dbReference type="ChEBI" id="CHEBI:37565"/>
    </ligand>
</feature>
<comment type="similarity">
    <text evidence="7 14">Belongs to the CobU/CobP family.</text>
</comment>
<dbReference type="InterPro" id="IPR003203">
    <property type="entry name" value="CobU/CobP"/>
</dbReference>
<evidence type="ECO:0000256" key="12">
    <source>
        <dbReference type="ARBA" id="ARBA00022840"/>
    </source>
</evidence>
<evidence type="ECO:0000256" key="13">
    <source>
        <dbReference type="ARBA" id="ARBA00023134"/>
    </source>
</evidence>